<evidence type="ECO:0000313" key="1">
    <source>
        <dbReference type="EMBL" id="QNO57291.1"/>
    </source>
</evidence>
<proteinExistence type="predicted"/>
<name>A0A7G9ZAK7_9EURY</name>
<sequence>MKEKVERMNTVDIVERRLEIIVGARLRDRKRIETAISTQDRLREKSKGWNGAKEIRRWRDSR</sequence>
<dbReference type="AlphaFoldDB" id="A0A7G9ZAK7"/>
<dbReference type="EMBL" id="MT631684">
    <property type="protein sequence ID" value="QNO57291.1"/>
    <property type="molecule type" value="Genomic_DNA"/>
</dbReference>
<gene>
    <name evidence="1" type="ORF">HCLJFGEB_00035</name>
</gene>
<reference evidence="1" key="1">
    <citation type="submission" date="2020-06" db="EMBL/GenBank/DDBJ databases">
        <title>Unique genomic features of the anaerobic methanotrophic archaea.</title>
        <authorList>
            <person name="Chadwick G.L."/>
            <person name="Skennerton C.T."/>
            <person name="Laso-Perez R."/>
            <person name="Leu A.O."/>
            <person name="Speth D.R."/>
            <person name="Yu H."/>
            <person name="Morgan-Lang C."/>
            <person name="Hatzenpichler R."/>
            <person name="Goudeau D."/>
            <person name="Malmstrom R."/>
            <person name="Brazelton W.J."/>
            <person name="Woyke T."/>
            <person name="Hallam S.J."/>
            <person name="Tyson G.W."/>
            <person name="Wegener G."/>
            <person name="Boetius A."/>
            <person name="Orphan V."/>
        </authorList>
    </citation>
    <scope>NUCLEOTIDE SEQUENCE</scope>
</reference>
<organism evidence="1">
    <name type="scientific">Candidatus Methanophaga sp. ANME-1 ERB7</name>
    <dbReference type="NCBI Taxonomy" id="2759913"/>
    <lineage>
        <taxon>Archaea</taxon>
        <taxon>Methanobacteriati</taxon>
        <taxon>Methanobacteriota</taxon>
        <taxon>Stenosarchaea group</taxon>
        <taxon>Methanomicrobia</taxon>
        <taxon>Candidatus Methanophagales</taxon>
        <taxon>Candidatus Methanophagaceae</taxon>
        <taxon>Candidatus Methanophaga</taxon>
    </lineage>
</organism>
<accession>A0A7G9ZAK7</accession>
<protein>
    <submittedName>
        <fullName evidence="1">Uncharacterized protein</fullName>
    </submittedName>
</protein>